<dbReference type="Pfam" id="PF02415">
    <property type="entry name" value="Chlam_PMP"/>
    <property type="match status" value="2"/>
</dbReference>
<dbReference type="InterPro" id="IPR006558">
    <property type="entry name" value="LamG-like"/>
</dbReference>
<dbReference type="PANTHER" id="PTHR42535:SF2">
    <property type="entry name" value="CHROMOSOME UNDETERMINED SCAFFOLD_146, WHOLE GENOME SHOTGUN SEQUENCE"/>
    <property type="match status" value="1"/>
</dbReference>
<evidence type="ECO:0000256" key="2">
    <source>
        <dbReference type="ARBA" id="ARBA00004442"/>
    </source>
</evidence>
<evidence type="ECO:0000256" key="8">
    <source>
        <dbReference type="ARBA" id="ARBA00023237"/>
    </source>
</evidence>
<dbReference type="Gene3D" id="2.60.120.200">
    <property type="match status" value="2"/>
</dbReference>
<evidence type="ECO:0000256" key="6">
    <source>
        <dbReference type="ARBA" id="ARBA00023136"/>
    </source>
</evidence>
<keyword evidence="12" id="KW-1185">Reference proteome</keyword>
<evidence type="ECO:0000256" key="3">
    <source>
        <dbReference type="ARBA" id="ARBA00004613"/>
    </source>
</evidence>
<dbReference type="GO" id="GO:0005576">
    <property type="term" value="C:extracellular region"/>
    <property type="evidence" value="ECO:0007669"/>
    <property type="project" value="UniProtKB-SubCell"/>
</dbReference>
<evidence type="ECO:0000256" key="7">
    <source>
        <dbReference type="ARBA" id="ARBA00023157"/>
    </source>
</evidence>
<dbReference type="InterPro" id="IPR036116">
    <property type="entry name" value="FN3_sf"/>
</dbReference>
<evidence type="ECO:0000259" key="10">
    <source>
        <dbReference type="SMART" id="SM00560"/>
    </source>
</evidence>
<keyword evidence="8" id="KW-0998">Cell outer membrane</keyword>
<keyword evidence="7" id="KW-1015">Disulfide bond</keyword>
<dbReference type="SMART" id="SM00710">
    <property type="entry name" value="PbH1"/>
    <property type="match status" value="8"/>
</dbReference>
<dbReference type="InterPro" id="IPR059226">
    <property type="entry name" value="Choice_anch_Q_dom"/>
</dbReference>
<dbReference type="InterPro" id="IPR011050">
    <property type="entry name" value="Pectin_lyase_fold/virulence"/>
</dbReference>
<evidence type="ECO:0000313" key="11">
    <source>
        <dbReference type="EMBL" id="QTA80023.1"/>
    </source>
</evidence>
<dbReference type="SMART" id="SM00560">
    <property type="entry name" value="LamGL"/>
    <property type="match status" value="2"/>
</dbReference>
<sequence length="1972" mass="208745">MILIHRFKALMRFLLAGIIIAGFLPSAYGADAPVSYGFESGTISMTTGGDYNWSVDSSIKHTGTYSAAASAALGNNQSSYIQVSVNFPSDGAVSFWYKVSSEAGYDYLKFYIDGSKKNEWSGEKAWANAVYDVSAGTHTFKWEYTKDGSESEGSDRAWIDDISFTSPAAQPTAQAAGLTFTNVSETSASMNWTRGNGANCIVIMKAGTPVDAAPADGAGYEAQAAFGTGTEIGTGNYAVYSGAGTSMTVTGLSPGIKYYAAVYEFNGSSGSQNYLTASPPTANTVFAMPAPGNTLVFDGIDDYVEVPHSDNLMPENAVTVEAWIKADEWGSDSWSNTIAAKDGDPAGGFALRCGADGALSFVIGYHSETISWAWPEALSAPEMNTGQWYHVAGIFNGSQLKVYINGIEKNSKTVSHKISPIDRPLMIGESPGYPGRKFKGMIDEVRIWNLARTQAEIQADMYKTLSGSENGLAAYYVFDHVSGTVLSDLTANNNHGELKNMTGAAWTASGWSSGYPSVISAGISAVNADSAETGGNVINAGASPVTEKGVCWGTAQEPTTADNKIPASEAGTGSFTTSITGLAANTLYYARAYAVSAKGTSYGEEMTFTTLSPEPETAVSGVNFDSSESGSMTISWTGTAAESRLVIVKAGSPVDAFPTDGQVYTEDDSLESEPQLGNGNYIVYSGDSENSVTIEGLTADTVYHTAVYEYNGSETSVNYGPALTSAIGYGASRYYVNANAAQSGSGLSWGEAFKTIQEALKVSYQAEIWVAAGTYYPGTNREDSFYMKNNVALYGGFAGTETELYQRDYKANETVLSGDIGVPDDNSDNIKTIVRAKNSYDENGRAVVIIGDTAVIDGFTITRAYGEHGAMTLSGDPTIKNCTFIQNSGIDSGAVLSGSAKISNCLFINNTASDTGGAIRGWGTTLTGCTFIGNTAGKQGGAVWGIYIKAEGCLFTQNSAAEGGGFNGFGTFTNCTFTGNTADSRGGAINNSHSLKIYYCTIINNKAGSEGGGIYIENPGIIKNTIIANNTGEDIYAVDPPDSSNNIIETSAGSYTPGTGDIIGDQPSLNLGELADNGGPTQTYALLAGSVAINAGKFISDDPKTDQRGRSRFEDRPDIGAYEYFLPPGRALAFDGADDYVEIPNSSALMPSNALTLEAWIKADEWGEKYWSNTIAGKESDPPAGYVLRCGEGGKLSFIVSVNNTWVEAVSDAEMIPGIWYHAAGVFNGSSIKLYINGVEKASQAAAGNLTPGTSPLSMGASPAFDDRMFKGQIDEVRIWNTARTQAQLQTMMIKPLSGIEPGLAAYYTFDEPLGTRLTDITTNAGNGTLMNMSPSMAWFASDAPVGMPVITTTAASDIGYFSAQSGGNITDENGTPVTARGICWSTSPLPTIDNDKTTNDTGMGNFTGLMSPLQIGTLYYARAYASNASGTAYGTLIQFTTIDNAAPVLDTAASPALSAVNEDSGEGTGSAVAEIAGSGITDSDGAPVAAIAVTSVDNTNGVWQYSLDNGVTWNDFSDVREDKADIADKARLLDGTLTGETAQRIRFVPDADWNGTSEITFRAWDKVYGTSGTVEDASEGAAYVGGKGTFSSASDTAAIVVNPVNDAPVLNPEFNAGLVFETRAGVTDNGARVSDIIADGAISDIDNEGEAIAVTSVDNTYGLWQYSLDEGQSWNNFSGQKGSVVNFESTARLLDSENMIRFVLDNPNETVFPSFTFAAWDKSSGIAGGKADVTTGGGSSAFSAARDQSFGTAPVPGLWVGDVELNKVNFVGSKTDTQTPLPAENPFDMRILLHADINSQVNLLRHVTMMQKRFMAANEEGIQEEQVRRVLISDDSLLPNYEGIIRRDGKMVGTRLNSPSFGFDNDKNEWMVQGSIGAGLAVTGTVIHGADHPTNPFKHKFHPDHRTGYEVTRSFTIQFAPFNTDKNPESYLNELEGTYSETIEGIHKIPIHLEGTFFMKRMSAIDTLNDK</sequence>
<dbReference type="RefSeq" id="WP_207691702.1">
    <property type="nucleotide sequence ID" value="NZ_CP061799.1"/>
</dbReference>
<dbReference type="InterPro" id="IPR036278">
    <property type="entry name" value="Sialidase_sf"/>
</dbReference>
<name>A0A975GGA1_9BACT</name>
<proteinExistence type="predicted"/>
<dbReference type="Proteomes" id="UP000663720">
    <property type="component" value="Chromosome"/>
</dbReference>
<dbReference type="PANTHER" id="PTHR42535">
    <property type="entry name" value="OOKINETE PROTEIN, PUTATIVE-RELATED"/>
    <property type="match status" value="1"/>
</dbReference>
<dbReference type="InterPro" id="IPR012334">
    <property type="entry name" value="Pectin_lyas_fold"/>
</dbReference>
<evidence type="ECO:0000313" key="12">
    <source>
        <dbReference type="Proteomes" id="UP000663720"/>
    </source>
</evidence>
<gene>
    <name evidence="11" type="ORF">dnl_23090</name>
</gene>
<dbReference type="Pfam" id="PF13385">
    <property type="entry name" value="Laminin_G_3"/>
    <property type="match status" value="2"/>
</dbReference>
<dbReference type="InterPro" id="IPR006626">
    <property type="entry name" value="PbH1"/>
</dbReference>
<protein>
    <submittedName>
        <fullName evidence="11">Immunoglobulin like fold-containing protein</fullName>
    </submittedName>
</protein>
<dbReference type="KEGG" id="dli:dnl_23090"/>
<dbReference type="InterPro" id="IPR003368">
    <property type="entry name" value="POMP_repeat"/>
</dbReference>
<dbReference type="NCBIfam" id="NF041518">
    <property type="entry name" value="choice_anch_Q"/>
    <property type="match status" value="1"/>
</dbReference>
<keyword evidence="4" id="KW-0964">Secreted</keyword>
<accession>A0A975GGA1</accession>
<feature type="domain" description="Fibronectin type-III" evidence="9">
    <location>
        <begin position="534"/>
        <end position="601"/>
    </location>
</feature>
<evidence type="ECO:0000256" key="4">
    <source>
        <dbReference type="ARBA" id="ARBA00022525"/>
    </source>
</evidence>
<dbReference type="SUPFAM" id="SSF51126">
    <property type="entry name" value="Pectin lyase-like"/>
    <property type="match status" value="1"/>
</dbReference>
<dbReference type="Gene3D" id="2.160.20.10">
    <property type="entry name" value="Single-stranded right-handed beta-helix, Pectin lyase-like"/>
    <property type="match status" value="1"/>
</dbReference>
<dbReference type="GO" id="GO:0009279">
    <property type="term" value="C:cell outer membrane"/>
    <property type="evidence" value="ECO:0007669"/>
    <property type="project" value="UniProtKB-SubCell"/>
</dbReference>
<keyword evidence="5" id="KW-0732">Signal</keyword>
<dbReference type="SUPFAM" id="SSF49265">
    <property type="entry name" value="Fibronectin type III"/>
    <property type="match status" value="2"/>
</dbReference>
<dbReference type="InterPro" id="IPR003961">
    <property type="entry name" value="FN3_dom"/>
</dbReference>
<dbReference type="Gene3D" id="2.60.40.10">
    <property type="entry name" value="Immunoglobulins"/>
    <property type="match status" value="1"/>
</dbReference>
<comment type="subcellular location">
    <subcellularLocation>
        <location evidence="1">Cell envelope</location>
    </subcellularLocation>
    <subcellularLocation>
        <location evidence="2">Cell outer membrane</location>
    </subcellularLocation>
    <subcellularLocation>
        <location evidence="3">Secreted</location>
    </subcellularLocation>
</comment>
<feature type="domain" description="LamG-like jellyroll fold" evidence="10">
    <location>
        <begin position="316"/>
        <end position="455"/>
    </location>
</feature>
<evidence type="ECO:0000256" key="5">
    <source>
        <dbReference type="ARBA" id="ARBA00022729"/>
    </source>
</evidence>
<evidence type="ECO:0000259" key="9">
    <source>
        <dbReference type="SMART" id="SM00060"/>
    </source>
</evidence>
<feature type="domain" description="Fibronectin type-III" evidence="9">
    <location>
        <begin position="613"/>
        <end position="716"/>
    </location>
</feature>
<dbReference type="InterPro" id="IPR013320">
    <property type="entry name" value="ConA-like_dom_sf"/>
</dbReference>
<keyword evidence="6" id="KW-0472">Membrane</keyword>
<feature type="domain" description="LamG-like jellyroll fold" evidence="10">
    <location>
        <begin position="1153"/>
        <end position="1287"/>
    </location>
</feature>
<evidence type="ECO:0000256" key="1">
    <source>
        <dbReference type="ARBA" id="ARBA00004196"/>
    </source>
</evidence>
<dbReference type="EMBL" id="CP061799">
    <property type="protein sequence ID" value="QTA80023.1"/>
    <property type="molecule type" value="Genomic_DNA"/>
</dbReference>
<reference evidence="11" key="1">
    <citation type="journal article" date="2021" name="Microb. Physiol.">
        <title>Proteogenomic Insights into the Physiology of Marine, Sulfate-Reducing, Filamentous Desulfonema limicola and Desulfonema magnum.</title>
        <authorList>
            <person name="Schnaars V."/>
            <person name="Wohlbrand L."/>
            <person name="Scheve S."/>
            <person name="Hinrichs C."/>
            <person name="Reinhardt R."/>
            <person name="Rabus R."/>
        </authorList>
    </citation>
    <scope>NUCLEOTIDE SEQUENCE</scope>
    <source>
        <strain evidence="11">5ac10</strain>
    </source>
</reference>
<dbReference type="SUPFAM" id="SSF50939">
    <property type="entry name" value="Sialidases"/>
    <property type="match status" value="1"/>
</dbReference>
<organism evidence="11 12">
    <name type="scientific">Desulfonema limicola</name>
    <dbReference type="NCBI Taxonomy" id="45656"/>
    <lineage>
        <taxon>Bacteria</taxon>
        <taxon>Pseudomonadati</taxon>
        <taxon>Thermodesulfobacteriota</taxon>
        <taxon>Desulfobacteria</taxon>
        <taxon>Desulfobacterales</taxon>
        <taxon>Desulfococcaceae</taxon>
        <taxon>Desulfonema</taxon>
    </lineage>
</organism>
<dbReference type="InterPro" id="IPR013783">
    <property type="entry name" value="Ig-like_fold"/>
</dbReference>
<dbReference type="SUPFAM" id="SSF49899">
    <property type="entry name" value="Concanavalin A-like lectins/glucanases"/>
    <property type="match status" value="2"/>
</dbReference>
<dbReference type="SMART" id="SM00060">
    <property type="entry name" value="FN3"/>
    <property type="match status" value="3"/>
</dbReference>
<feature type="domain" description="Fibronectin type-III" evidence="9">
    <location>
        <begin position="171"/>
        <end position="272"/>
    </location>
</feature>